<dbReference type="Pfam" id="PF13439">
    <property type="entry name" value="Glyco_transf_4"/>
    <property type="match status" value="1"/>
</dbReference>
<keyword evidence="5" id="KW-0328">Glycosyltransferase</keyword>
<dbReference type="PANTHER" id="PTHR45947">
    <property type="entry name" value="SULFOQUINOVOSYL TRANSFERASE SQD2"/>
    <property type="match status" value="1"/>
</dbReference>
<evidence type="ECO:0000313" key="6">
    <source>
        <dbReference type="Proteomes" id="UP000181728"/>
    </source>
</evidence>
<dbReference type="Pfam" id="PF00534">
    <property type="entry name" value="Glycos_transf_1"/>
    <property type="match status" value="1"/>
</dbReference>
<sequence>MKVLQYFENPGLISRSGIGHAQRLQQEELSYTDIVLDTSPFSKDYDLIDVNTYGPKSLAMVAKARLQNRKVVYHAHSTYEDFRNSFIGSNFLSKPFKKHLIKAYRQADLIITPTPYAKSLLRSYGLKQPIVPISNGVRVSSYRRNKSKIIKFRQFLNLKENDKRKIIISVGLYFQRKGIMDFVELARRNPEHLFVWFGYTDLRIIPKKIRETVKKDHPDNCVFAGYITGDVLQGAYSGADLFLYPSYEETEGIVVLEALASSQKVLVRDIPVYNDWLHDGFDCYKASNLDEFDKRLNEILAGKVKNVSKAGHEVALKRDVSLIGPQLKKAYEEALSLPSQESR</sequence>
<evidence type="ECO:0000313" key="7">
    <source>
        <dbReference type="Proteomes" id="UP000294726"/>
    </source>
</evidence>
<dbReference type="SUPFAM" id="SSF53756">
    <property type="entry name" value="UDP-Glycosyltransferase/glycogen phosphorylase"/>
    <property type="match status" value="1"/>
</dbReference>
<accession>A0A483B981</accession>
<dbReference type="Gene3D" id="3.40.50.2000">
    <property type="entry name" value="Glycogen Phosphorylase B"/>
    <property type="match status" value="2"/>
</dbReference>
<feature type="domain" description="Glycosyltransferase subfamily 4-like N-terminal" evidence="2">
    <location>
        <begin position="44"/>
        <end position="139"/>
    </location>
</feature>
<reference evidence="5 7" key="2">
    <citation type="submission" date="2018-08" db="EMBL/GenBank/DDBJ databases">
        <authorList>
            <person name="Lorentzen P. G. S. M."/>
        </authorList>
    </citation>
    <scope>NUCLEOTIDE SEQUENCE [LARGE SCALE GENOMIC DNA]</scope>
    <source>
        <strain evidence="5 7">CRBO_1381</strain>
    </source>
</reference>
<dbReference type="InterPro" id="IPR028098">
    <property type="entry name" value="Glyco_trans_4-like_N"/>
</dbReference>
<evidence type="ECO:0000313" key="4">
    <source>
        <dbReference type="EMBL" id="OIM21669.1"/>
    </source>
</evidence>
<evidence type="ECO:0000313" key="5">
    <source>
        <dbReference type="EMBL" id="VDB97680.1"/>
    </source>
</evidence>
<dbReference type="EMBL" id="MLOK01000028">
    <property type="protein sequence ID" value="OIM21669.1"/>
    <property type="molecule type" value="Genomic_DNA"/>
</dbReference>
<name>A0A483B981_OENOE</name>
<dbReference type="InterPro" id="IPR050194">
    <property type="entry name" value="Glycosyltransferase_grp1"/>
</dbReference>
<protein>
    <submittedName>
        <fullName evidence="4">Glycosyl transferase family 1</fullName>
    </submittedName>
    <submittedName>
        <fullName evidence="3">Glycosyltransferase</fullName>
    </submittedName>
    <submittedName>
        <fullName evidence="5">Processive diacylglycerol alpha-glucosyltransferase</fullName>
        <ecNumber evidence="5">2.4.1.208</ecNumber>
        <ecNumber evidence="5">2.4.1.337</ecNumber>
    </submittedName>
</protein>
<dbReference type="EMBL" id="LR031358">
    <property type="protein sequence ID" value="VDB97680.1"/>
    <property type="molecule type" value="Genomic_DNA"/>
</dbReference>
<dbReference type="Proteomes" id="UP001281024">
    <property type="component" value="Unassembled WGS sequence"/>
</dbReference>
<dbReference type="AlphaFoldDB" id="A0A483B981"/>
<evidence type="ECO:0000313" key="3">
    <source>
        <dbReference type="EMBL" id="MDV7715585.1"/>
    </source>
</evidence>
<dbReference type="Proteomes" id="UP000181728">
    <property type="component" value="Unassembled WGS sequence"/>
</dbReference>
<dbReference type="InterPro" id="IPR001296">
    <property type="entry name" value="Glyco_trans_1"/>
</dbReference>
<dbReference type="DNASU" id="4416636"/>
<evidence type="ECO:0000259" key="2">
    <source>
        <dbReference type="Pfam" id="PF13439"/>
    </source>
</evidence>
<evidence type="ECO:0000259" key="1">
    <source>
        <dbReference type="Pfam" id="PF00534"/>
    </source>
</evidence>
<dbReference type="EC" id="2.4.1.337" evidence="5"/>
<dbReference type="Proteomes" id="UP000294726">
    <property type="component" value="Chromosome"/>
</dbReference>
<dbReference type="GO" id="GO:0047257">
    <property type="term" value="F:diglucosyl diacylglycerol synthase activity"/>
    <property type="evidence" value="ECO:0007669"/>
    <property type="project" value="UniProtKB-EC"/>
</dbReference>
<proteinExistence type="predicted"/>
<reference evidence="4 6" key="1">
    <citation type="journal article" date="2016" name="BMC Genomics">
        <title>Consensus pan-genome assembly of the specialised wine bacterium Oenococcus oeni.</title>
        <authorList>
            <person name="Sternes P.R."/>
            <person name="Borneman A.R."/>
        </authorList>
    </citation>
    <scope>NUCLEOTIDE SEQUENCE [LARGE SCALE GENOMIC DNA]</scope>
    <source>
        <strain evidence="4 6">AWRIB661</strain>
    </source>
</reference>
<dbReference type="EC" id="2.4.1.208" evidence="5"/>
<reference evidence="3" key="3">
    <citation type="submission" date="2019-10" db="EMBL/GenBank/DDBJ databases">
        <title>Malate fermentation in French cider.</title>
        <authorList>
            <person name="Cousin F.J."/>
            <person name="Medina Fernandez S."/>
            <person name="Misery B."/>
            <person name="Laplace J.-M."/>
            <person name="Cretenet M."/>
        </authorList>
    </citation>
    <scope>NUCLEOTIDE SEQUENCE</scope>
    <source>
        <strain evidence="3">UCMA15129</strain>
    </source>
</reference>
<dbReference type="OMA" id="IPVYEGW"/>
<dbReference type="PANTHER" id="PTHR45947:SF3">
    <property type="entry name" value="SULFOQUINOVOSYL TRANSFERASE SQD2"/>
    <property type="match status" value="1"/>
</dbReference>
<dbReference type="GO" id="GO:0047228">
    <property type="term" value="F:1,2-diacylglycerol 3-glucosyltransferase activity"/>
    <property type="evidence" value="ECO:0007669"/>
    <property type="project" value="UniProtKB-EC"/>
</dbReference>
<gene>
    <name evidence="5" type="primary">dgs</name>
    <name evidence="4" type="ORF">ATX59_03090</name>
    <name evidence="3" type="ORF">GA838_07490</name>
    <name evidence="5" type="ORF">OENI_0615</name>
</gene>
<organism evidence="5 7">
    <name type="scientific">Oenococcus oeni</name>
    <name type="common">Leuconostoc oenos</name>
    <dbReference type="NCBI Taxonomy" id="1247"/>
    <lineage>
        <taxon>Bacteria</taxon>
        <taxon>Bacillati</taxon>
        <taxon>Bacillota</taxon>
        <taxon>Bacilli</taxon>
        <taxon>Lactobacillales</taxon>
        <taxon>Lactobacillaceae</taxon>
        <taxon>Oenococcus</taxon>
    </lineage>
</organism>
<dbReference type="RefSeq" id="WP_002816498.1">
    <property type="nucleotide sequence ID" value="NZ_CP027431.1"/>
</dbReference>
<keyword evidence="5" id="KW-0808">Transferase</keyword>
<dbReference type="EMBL" id="WERV01000005">
    <property type="protein sequence ID" value="MDV7715585.1"/>
    <property type="molecule type" value="Genomic_DNA"/>
</dbReference>
<dbReference type="GeneID" id="75065472"/>
<feature type="domain" description="Glycosyl transferase family 1" evidence="1">
    <location>
        <begin position="157"/>
        <end position="303"/>
    </location>
</feature>